<dbReference type="InterPro" id="IPR029044">
    <property type="entry name" value="Nucleotide-diphossugar_trans"/>
</dbReference>
<dbReference type="EMBL" id="JAUDEN010000007">
    <property type="protein sequence ID" value="MDM8324677.1"/>
    <property type="molecule type" value="Genomic_DNA"/>
</dbReference>
<organism evidence="2 3">
    <name type="scientific">Bacteroides gallinaceum</name>
    <dbReference type="NCBI Taxonomy" id="1462571"/>
    <lineage>
        <taxon>Bacteria</taxon>
        <taxon>Pseudomonadati</taxon>
        <taxon>Bacteroidota</taxon>
        <taxon>Bacteroidia</taxon>
        <taxon>Bacteroidales</taxon>
        <taxon>Bacteroidaceae</taxon>
        <taxon>Bacteroides</taxon>
    </lineage>
</organism>
<keyword evidence="3" id="KW-1185">Reference proteome</keyword>
<evidence type="ECO:0000313" key="2">
    <source>
        <dbReference type="EMBL" id="MDM8324677.1"/>
    </source>
</evidence>
<dbReference type="EC" id="2.4.-.-" evidence="2"/>
<feature type="domain" description="Glycosyltransferase 2-like" evidence="1">
    <location>
        <begin position="6"/>
        <end position="130"/>
    </location>
</feature>
<gene>
    <name evidence="2" type="ORF">QUW60_05465</name>
</gene>
<evidence type="ECO:0000313" key="3">
    <source>
        <dbReference type="Proteomes" id="UP001169458"/>
    </source>
</evidence>
<keyword evidence="2" id="KW-0808">Transferase</keyword>
<accession>A0ABT7VEI0</accession>
<reference evidence="3" key="1">
    <citation type="submission" date="2023-07" db="EMBL/GenBank/DDBJ databases">
        <title>Identification and characterization of horizontal gene transfer across gut microbiota members of farm animals based on homology search.</title>
        <authorList>
            <person name="Schwarzerova J."/>
            <person name="Nykrynova M."/>
            <person name="Jureckova K."/>
            <person name="Cejkova D."/>
            <person name="Rychlik I."/>
        </authorList>
    </citation>
    <scope>NUCLEOTIDE SEQUENCE [LARGE SCALE GENOMIC DNA]</scope>
    <source>
        <strain evidence="3">109_WCHN</strain>
    </source>
</reference>
<dbReference type="CDD" id="cd00761">
    <property type="entry name" value="Glyco_tranf_GTA_type"/>
    <property type="match status" value="1"/>
</dbReference>
<dbReference type="SUPFAM" id="SSF53448">
    <property type="entry name" value="Nucleotide-diphospho-sugar transferases"/>
    <property type="match status" value="1"/>
</dbReference>
<dbReference type="Gene3D" id="3.90.550.10">
    <property type="entry name" value="Spore Coat Polysaccharide Biosynthesis Protein SpsA, Chain A"/>
    <property type="match status" value="1"/>
</dbReference>
<evidence type="ECO:0000259" key="1">
    <source>
        <dbReference type="Pfam" id="PF00535"/>
    </source>
</evidence>
<sequence length="358" mass="41982">MEKLLTIVVPAYNMEKYLSYCLDSLCVNQDNLEVLVINDGSKDTTSDIAHQYMEQYPHIFRVIDKANGNYGSCVNRGLTEAKGKYIKILDADDSFDTENFKDFLAFLEKTDADLVLSDFAVVDPERRIRKIIRYDVGKGYSFGIDEVCNTDVFKNMQMHAVTYRRENLLKLGYKQTEGISYTDQQWIFIPMTTIKSVSYFNRYVYKYLVGRAGQTMNPEVRLRSMDHTLRCALDMAKVYELYKPLFEGNPIQEYLHARIIPFIKEIYVSSLTHYDRKTKKLLTDFDNNLKETSKDIHELIGSKRVSSFKGFAYIDYWRNHKDVNKEMVKLLSRMYLLMLRMKRVSKTKNKMALPSFFN</sequence>
<keyword evidence="2" id="KW-0328">Glycosyltransferase</keyword>
<dbReference type="Proteomes" id="UP001169458">
    <property type="component" value="Unassembled WGS sequence"/>
</dbReference>
<dbReference type="Pfam" id="PF00535">
    <property type="entry name" value="Glycos_transf_2"/>
    <property type="match status" value="1"/>
</dbReference>
<dbReference type="GO" id="GO:0016757">
    <property type="term" value="F:glycosyltransferase activity"/>
    <property type="evidence" value="ECO:0007669"/>
    <property type="project" value="UniProtKB-KW"/>
</dbReference>
<proteinExistence type="predicted"/>
<name>A0ABT7VEI0_9BACE</name>
<protein>
    <submittedName>
        <fullName evidence="2">Glycosyltransferase</fullName>
        <ecNumber evidence="2">2.4.-.-</ecNumber>
    </submittedName>
</protein>
<comment type="caution">
    <text evidence="2">The sequence shown here is derived from an EMBL/GenBank/DDBJ whole genome shotgun (WGS) entry which is preliminary data.</text>
</comment>
<dbReference type="PANTHER" id="PTHR22916:SF3">
    <property type="entry name" value="UDP-GLCNAC:BETAGAL BETA-1,3-N-ACETYLGLUCOSAMINYLTRANSFERASE-LIKE PROTEIN 1"/>
    <property type="match status" value="1"/>
</dbReference>
<dbReference type="PANTHER" id="PTHR22916">
    <property type="entry name" value="GLYCOSYLTRANSFERASE"/>
    <property type="match status" value="1"/>
</dbReference>
<dbReference type="InterPro" id="IPR001173">
    <property type="entry name" value="Glyco_trans_2-like"/>
</dbReference>
<dbReference type="RefSeq" id="WP_289558999.1">
    <property type="nucleotide sequence ID" value="NZ_JAUDCP010000008.1"/>
</dbReference>